<gene>
    <name evidence="2" type="ORF">HZZ13_24695</name>
</gene>
<dbReference type="EMBL" id="JACCHP010000017">
    <property type="protein sequence ID" value="MBH5400953.1"/>
    <property type="molecule type" value="Genomic_DNA"/>
</dbReference>
<protein>
    <submittedName>
        <fullName evidence="2">Prepilin-type N-terminal cleavage/methylation domain-containing protein</fullName>
    </submittedName>
</protein>
<reference evidence="2 3" key="1">
    <citation type="submission" date="2020-07" db="EMBL/GenBank/DDBJ databases">
        <title>Bradyrhizobium diversity isolated from nodules of indigenous legumes of Western Australia.</title>
        <authorList>
            <person name="Klepa M.S."/>
        </authorList>
    </citation>
    <scope>NUCLEOTIDE SEQUENCE [LARGE SCALE GENOMIC DNA]</scope>
    <source>
        <strain evidence="2 3">CNPSo 4010</strain>
    </source>
</reference>
<feature type="transmembrane region" description="Helical" evidence="1">
    <location>
        <begin position="22"/>
        <end position="43"/>
    </location>
</feature>
<dbReference type="InterPro" id="IPR012902">
    <property type="entry name" value="N_methyl_site"/>
</dbReference>
<dbReference type="Pfam" id="PF07963">
    <property type="entry name" value="N_methyl"/>
    <property type="match status" value="1"/>
</dbReference>
<dbReference type="InterPro" id="IPR045584">
    <property type="entry name" value="Pilin-like"/>
</dbReference>
<keyword evidence="1" id="KW-1133">Transmembrane helix</keyword>
<dbReference type="NCBIfam" id="TIGR02532">
    <property type="entry name" value="IV_pilin_GFxxxE"/>
    <property type="match status" value="1"/>
</dbReference>
<comment type="caution">
    <text evidence="2">The sequence shown here is derived from an EMBL/GenBank/DDBJ whole genome shotgun (WGS) entry which is preliminary data.</text>
</comment>
<keyword evidence="1" id="KW-0812">Transmembrane</keyword>
<name>A0ABS0PUY4_9BRAD</name>
<organism evidence="2 3">
    <name type="scientific">Bradyrhizobium agreste</name>
    <dbReference type="NCBI Taxonomy" id="2751811"/>
    <lineage>
        <taxon>Bacteria</taxon>
        <taxon>Pseudomonadati</taxon>
        <taxon>Pseudomonadota</taxon>
        <taxon>Alphaproteobacteria</taxon>
        <taxon>Hyphomicrobiales</taxon>
        <taxon>Nitrobacteraceae</taxon>
        <taxon>Bradyrhizobium</taxon>
    </lineage>
</organism>
<evidence type="ECO:0000256" key="1">
    <source>
        <dbReference type="SAM" id="Phobius"/>
    </source>
</evidence>
<dbReference type="PROSITE" id="PS00409">
    <property type="entry name" value="PROKAR_NTER_METHYL"/>
    <property type="match status" value="1"/>
</dbReference>
<proteinExistence type="predicted"/>
<accession>A0ABS0PUY4</accession>
<keyword evidence="1" id="KW-0472">Membrane</keyword>
<dbReference type="RefSeq" id="WP_197962100.1">
    <property type="nucleotide sequence ID" value="NZ_JACCHP010000017.1"/>
</dbReference>
<keyword evidence="3" id="KW-1185">Reference proteome</keyword>
<dbReference type="Proteomes" id="UP000807370">
    <property type="component" value="Unassembled WGS sequence"/>
</dbReference>
<evidence type="ECO:0000313" key="2">
    <source>
        <dbReference type="EMBL" id="MBH5400953.1"/>
    </source>
</evidence>
<sequence>MTDGFLSEQNASEAGFTLVEMLVGLVLTSLLAVMLLGAIRYGLTIRERTALRATAFDKVVAVQDFLRNSLTLAYPRLIGEANGTGRLEFEGTPTSIRFVAPAMQSGGRGGRSNFTIAMNSSSPPALVVDIDDPRAATNGRKDVLLANVAGVAFSYLPKVASGEARWADRWDAGAALPAAIRVNVRFPPGDQRVWPELLIVLRIDVDVGCVLDDLTKRCRGR</sequence>
<dbReference type="SUPFAM" id="SSF54523">
    <property type="entry name" value="Pili subunits"/>
    <property type="match status" value="1"/>
</dbReference>
<evidence type="ECO:0000313" key="3">
    <source>
        <dbReference type="Proteomes" id="UP000807370"/>
    </source>
</evidence>